<dbReference type="EMBL" id="LKCM01000141">
    <property type="protein sequence ID" value="KPQ43465.1"/>
    <property type="molecule type" value="Genomic_DNA"/>
</dbReference>
<protein>
    <submittedName>
        <fullName evidence="1">Uncharacterized protein</fullName>
    </submittedName>
</protein>
<reference evidence="1 2" key="1">
    <citation type="submission" date="2015-09" db="EMBL/GenBank/DDBJ databases">
        <title>A metagenomics-based metabolic model of nitrate-dependent anaerobic oxidation of methane by Methanoperedens-like archaea.</title>
        <authorList>
            <person name="Arshad A."/>
            <person name="Speth D.R."/>
            <person name="De Graaf R.M."/>
            <person name="Op Den Camp H.J."/>
            <person name="Jetten M.S."/>
            <person name="Welte C.U."/>
        </authorList>
    </citation>
    <scope>NUCLEOTIDE SEQUENCE [LARGE SCALE GENOMIC DNA]</scope>
</reference>
<proteinExistence type="predicted"/>
<dbReference type="AlphaFoldDB" id="A0A0P8CKA2"/>
<accession>A0A0P8CKA2</accession>
<name>A0A0P8CKA2_9EURY</name>
<dbReference type="Proteomes" id="UP000050360">
    <property type="component" value="Unassembled WGS sequence"/>
</dbReference>
<gene>
    <name evidence="1" type="ORF">MPEBLZ_01974</name>
</gene>
<comment type="caution">
    <text evidence="1">The sequence shown here is derived from an EMBL/GenBank/DDBJ whole genome shotgun (WGS) entry which is preliminary data.</text>
</comment>
<evidence type="ECO:0000313" key="2">
    <source>
        <dbReference type="Proteomes" id="UP000050360"/>
    </source>
</evidence>
<organism evidence="1 2">
    <name type="scientific">Candidatus Methanoperedens nitratireducens</name>
    <dbReference type="NCBI Taxonomy" id="1392998"/>
    <lineage>
        <taxon>Archaea</taxon>
        <taxon>Methanobacteriati</taxon>
        <taxon>Methanobacteriota</taxon>
        <taxon>Stenosarchaea group</taxon>
        <taxon>Methanomicrobia</taxon>
        <taxon>Methanosarcinales</taxon>
        <taxon>ANME-2 cluster</taxon>
        <taxon>Candidatus Methanoperedentaceae</taxon>
        <taxon>Candidatus Methanoperedens</taxon>
    </lineage>
</organism>
<sequence length="55" mass="6479">MLKGAMVVNPKIMLNKINDSFEIYISKVKTDDIEFEKLKDYLKNFDKEIEYANSC</sequence>
<evidence type="ECO:0000313" key="1">
    <source>
        <dbReference type="EMBL" id="KPQ43465.1"/>
    </source>
</evidence>